<organism evidence="1 2">
    <name type="scientific">Gossypium harknessii</name>
    <dbReference type="NCBI Taxonomy" id="34285"/>
    <lineage>
        <taxon>Eukaryota</taxon>
        <taxon>Viridiplantae</taxon>
        <taxon>Streptophyta</taxon>
        <taxon>Embryophyta</taxon>
        <taxon>Tracheophyta</taxon>
        <taxon>Spermatophyta</taxon>
        <taxon>Magnoliopsida</taxon>
        <taxon>eudicotyledons</taxon>
        <taxon>Gunneridae</taxon>
        <taxon>Pentapetalae</taxon>
        <taxon>rosids</taxon>
        <taxon>malvids</taxon>
        <taxon>Malvales</taxon>
        <taxon>Malvaceae</taxon>
        <taxon>Malvoideae</taxon>
        <taxon>Gossypium</taxon>
    </lineage>
</organism>
<evidence type="ECO:0000313" key="2">
    <source>
        <dbReference type="Proteomes" id="UP000593560"/>
    </source>
</evidence>
<gene>
    <name evidence="1" type="ORF">Gohar_006870</name>
</gene>
<dbReference type="AlphaFoldDB" id="A0A7J9GF05"/>
<dbReference type="Proteomes" id="UP000593560">
    <property type="component" value="Unassembled WGS sequence"/>
</dbReference>
<proteinExistence type="predicted"/>
<feature type="non-terminal residue" evidence="1">
    <location>
        <position position="39"/>
    </location>
</feature>
<comment type="caution">
    <text evidence="1">The sequence shown here is derived from an EMBL/GenBank/DDBJ whole genome shotgun (WGS) entry which is preliminary data.</text>
</comment>
<protein>
    <submittedName>
        <fullName evidence="1">Uncharacterized protein</fullName>
    </submittedName>
</protein>
<keyword evidence="2" id="KW-1185">Reference proteome</keyword>
<reference evidence="1 2" key="1">
    <citation type="journal article" date="2019" name="Genome Biol. Evol.">
        <title>Insights into the evolution of the New World diploid cottons (Gossypium, subgenus Houzingenia) based on genome sequencing.</title>
        <authorList>
            <person name="Grover C.E."/>
            <person name="Arick M.A. 2nd"/>
            <person name="Thrash A."/>
            <person name="Conover J.L."/>
            <person name="Sanders W.S."/>
            <person name="Peterson D.G."/>
            <person name="Frelichowski J.E."/>
            <person name="Scheffler J.A."/>
            <person name="Scheffler B.E."/>
            <person name="Wendel J.F."/>
        </authorList>
    </citation>
    <scope>NUCLEOTIDE SEQUENCE [LARGE SCALE GENOMIC DNA]</scope>
    <source>
        <strain evidence="1">0</strain>
        <tissue evidence="1">Leaf</tissue>
    </source>
</reference>
<dbReference type="EMBL" id="JABFAD010000004">
    <property type="protein sequence ID" value="MBA0796071.1"/>
    <property type="molecule type" value="Genomic_DNA"/>
</dbReference>
<accession>A0A7J9GF05</accession>
<evidence type="ECO:0000313" key="1">
    <source>
        <dbReference type="EMBL" id="MBA0796071.1"/>
    </source>
</evidence>
<sequence>MNLDSRRIKPKKEATWENYIQERNLRKQTFKYGQKRRQL</sequence>
<name>A0A7J9GF05_9ROSI</name>